<evidence type="ECO:0000256" key="6">
    <source>
        <dbReference type="ARBA" id="ARBA00022490"/>
    </source>
</evidence>
<keyword evidence="11" id="KW-1185">Reference proteome</keyword>
<name>A0A183IDY7_9BILA</name>
<dbReference type="SUPFAM" id="SSF53271">
    <property type="entry name" value="PRTase-like"/>
    <property type="match status" value="1"/>
</dbReference>
<gene>
    <name evidence="10" type="ORF">SBAD_LOCUS1831</name>
</gene>
<dbReference type="Gene3D" id="3.40.50.2020">
    <property type="match status" value="1"/>
</dbReference>
<reference evidence="10 11" key="2">
    <citation type="submission" date="2018-11" db="EMBL/GenBank/DDBJ databases">
        <authorList>
            <consortium name="Pathogen Informatics"/>
        </authorList>
    </citation>
    <scope>NUCLEOTIDE SEQUENCE [LARGE SCALE GENOMIC DNA]</scope>
</reference>
<dbReference type="EMBL" id="UZAM01006969">
    <property type="protein sequence ID" value="VDO95616.1"/>
    <property type="molecule type" value="Genomic_DNA"/>
</dbReference>
<sequence>MRDLCNAISDHCKQLTSRIDAVLALESRGFLFGPQVAMNLKVPFVPVRKKGKLPGAVLCASYAKEYGFVSEF</sequence>
<dbReference type="CDD" id="cd06223">
    <property type="entry name" value="PRTases_typeI"/>
    <property type="match status" value="1"/>
</dbReference>
<evidence type="ECO:0000313" key="12">
    <source>
        <dbReference type="WBParaSite" id="SBAD_0000191901-mRNA-1"/>
    </source>
</evidence>
<dbReference type="GO" id="GO:0006166">
    <property type="term" value="P:purine ribonucleoside salvage"/>
    <property type="evidence" value="ECO:0007669"/>
    <property type="project" value="UniProtKB-KW"/>
</dbReference>
<proteinExistence type="inferred from homology"/>
<evidence type="ECO:0000256" key="9">
    <source>
        <dbReference type="ARBA" id="ARBA00022726"/>
    </source>
</evidence>
<dbReference type="GO" id="GO:0005737">
    <property type="term" value="C:cytoplasm"/>
    <property type="evidence" value="ECO:0007669"/>
    <property type="project" value="UniProtKB-SubCell"/>
</dbReference>
<dbReference type="GO" id="GO:0002055">
    <property type="term" value="F:adenine binding"/>
    <property type="evidence" value="ECO:0007669"/>
    <property type="project" value="TreeGrafter"/>
</dbReference>
<keyword evidence="6" id="KW-0963">Cytoplasm</keyword>
<evidence type="ECO:0000256" key="2">
    <source>
        <dbReference type="ARBA" id="ARBA00004496"/>
    </source>
</evidence>
<dbReference type="InterPro" id="IPR050054">
    <property type="entry name" value="UPRTase/APRTase"/>
</dbReference>
<dbReference type="GO" id="GO:0016208">
    <property type="term" value="F:AMP binding"/>
    <property type="evidence" value="ECO:0007669"/>
    <property type="project" value="TreeGrafter"/>
</dbReference>
<evidence type="ECO:0000256" key="7">
    <source>
        <dbReference type="ARBA" id="ARBA00022676"/>
    </source>
</evidence>
<keyword evidence="8" id="KW-0808">Transferase</keyword>
<dbReference type="PANTHER" id="PTHR32315">
    <property type="entry name" value="ADENINE PHOSPHORIBOSYLTRANSFERASE"/>
    <property type="match status" value="1"/>
</dbReference>
<comment type="pathway">
    <text evidence="3">Purine metabolism; AMP biosynthesis via salvage pathway; AMP from adenine: step 1/1.</text>
</comment>
<dbReference type="Proteomes" id="UP000270296">
    <property type="component" value="Unassembled WGS sequence"/>
</dbReference>
<dbReference type="InterPro" id="IPR000836">
    <property type="entry name" value="PRTase_dom"/>
</dbReference>
<dbReference type="AlphaFoldDB" id="A0A183IDY7"/>
<dbReference type="GO" id="GO:0003999">
    <property type="term" value="F:adenine phosphoribosyltransferase activity"/>
    <property type="evidence" value="ECO:0007669"/>
    <property type="project" value="UniProtKB-EC"/>
</dbReference>
<comment type="subcellular location">
    <subcellularLocation>
        <location evidence="2">Cytoplasm</location>
    </subcellularLocation>
</comment>
<comment type="catalytic activity">
    <reaction evidence="1">
        <text>AMP + diphosphate = 5-phospho-alpha-D-ribose 1-diphosphate + adenine</text>
        <dbReference type="Rhea" id="RHEA:16609"/>
        <dbReference type="ChEBI" id="CHEBI:16708"/>
        <dbReference type="ChEBI" id="CHEBI:33019"/>
        <dbReference type="ChEBI" id="CHEBI:58017"/>
        <dbReference type="ChEBI" id="CHEBI:456215"/>
        <dbReference type="EC" id="2.4.2.7"/>
    </reaction>
</comment>
<evidence type="ECO:0000313" key="10">
    <source>
        <dbReference type="EMBL" id="VDO95616.1"/>
    </source>
</evidence>
<accession>A0A183IDY7</accession>
<dbReference type="GO" id="GO:0044209">
    <property type="term" value="P:AMP salvage"/>
    <property type="evidence" value="ECO:0007669"/>
    <property type="project" value="TreeGrafter"/>
</dbReference>
<dbReference type="InterPro" id="IPR029057">
    <property type="entry name" value="PRTase-like"/>
</dbReference>
<evidence type="ECO:0000313" key="11">
    <source>
        <dbReference type="Proteomes" id="UP000270296"/>
    </source>
</evidence>
<dbReference type="OrthoDB" id="363185at2759"/>
<reference evidence="12" key="1">
    <citation type="submission" date="2016-06" db="UniProtKB">
        <authorList>
            <consortium name="WormBaseParasite"/>
        </authorList>
    </citation>
    <scope>IDENTIFICATION</scope>
</reference>
<evidence type="ECO:0000256" key="1">
    <source>
        <dbReference type="ARBA" id="ARBA00000868"/>
    </source>
</evidence>
<dbReference type="PANTHER" id="PTHR32315:SF3">
    <property type="entry name" value="ADENINE PHOSPHORIBOSYLTRANSFERASE"/>
    <property type="match status" value="1"/>
</dbReference>
<evidence type="ECO:0000256" key="3">
    <source>
        <dbReference type="ARBA" id="ARBA00004659"/>
    </source>
</evidence>
<dbReference type="GO" id="GO:0006168">
    <property type="term" value="P:adenine salvage"/>
    <property type="evidence" value="ECO:0007669"/>
    <property type="project" value="TreeGrafter"/>
</dbReference>
<evidence type="ECO:0000256" key="8">
    <source>
        <dbReference type="ARBA" id="ARBA00022679"/>
    </source>
</evidence>
<evidence type="ECO:0000256" key="5">
    <source>
        <dbReference type="ARBA" id="ARBA00011893"/>
    </source>
</evidence>
<protein>
    <recommendedName>
        <fullName evidence="5">adenine phosphoribosyltransferase</fullName>
        <ecNumber evidence="5">2.4.2.7</ecNumber>
    </recommendedName>
</protein>
<keyword evidence="7" id="KW-0328">Glycosyltransferase</keyword>
<dbReference type="EC" id="2.4.2.7" evidence="5"/>
<evidence type="ECO:0000256" key="4">
    <source>
        <dbReference type="ARBA" id="ARBA00008391"/>
    </source>
</evidence>
<keyword evidence="9" id="KW-0660">Purine salvage</keyword>
<dbReference type="WBParaSite" id="SBAD_0000191901-mRNA-1">
    <property type="protein sequence ID" value="SBAD_0000191901-mRNA-1"/>
    <property type="gene ID" value="SBAD_0000191901"/>
</dbReference>
<comment type="similarity">
    <text evidence="4">Belongs to the purine/pyrimidine phosphoribosyltransferase family.</text>
</comment>
<organism evidence="12">
    <name type="scientific">Soboliphyme baturini</name>
    <dbReference type="NCBI Taxonomy" id="241478"/>
    <lineage>
        <taxon>Eukaryota</taxon>
        <taxon>Metazoa</taxon>
        <taxon>Ecdysozoa</taxon>
        <taxon>Nematoda</taxon>
        <taxon>Enoplea</taxon>
        <taxon>Dorylaimia</taxon>
        <taxon>Dioctophymatida</taxon>
        <taxon>Dioctophymatoidea</taxon>
        <taxon>Soboliphymatidae</taxon>
        <taxon>Soboliphyme</taxon>
    </lineage>
</organism>